<dbReference type="InterPro" id="IPR035973">
    <property type="entry name" value="Cyt_c_oxidase_su3-like_sf"/>
</dbReference>
<dbReference type="EMBL" id="PDJQ01000001">
    <property type="protein sequence ID" value="PFG73676.1"/>
    <property type="molecule type" value="Genomic_DNA"/>
</dbReference>
<evidence type="ECO:0000256" key="4">
    <source>
        <dbReference type="ARBA" id="ARBA00022692"/>
    </source>
</evidence>
<feature type="transmembrane region" description="Helical" evidence="8">
    <location>
        <begin position="161"/>
        <end position="181"/>
    </location>
</feature>
<evidence type="ECO:0000313" key="11">
    <source>
        <dbReference type="Proteomes" id="UP000223071"/>
    </source>
</evidence>
<proteinExistence type="inferred from homology"/>
<evidence type="ECO:0000256" key="6">
    <source>
        <dbReference type="ARBA" id="ARBA00023136"/>
    </source>
</evidence>
<feature type="transmembrane region" description="Helical" evidence="8">
    <location>
        <begin position="89"/>
        <end position="109"/>
    </location>
</feature>
<gene>
    <name evidence="10" type="ORF">A9A59_0878</name>
</gene>
<dbReference type="Gene3D" id="1.20.120.80">
    <property type="entry name" value="Cytochrome c oxidase, subunit III, four-helix bundle"/>
    <property type="match status" value="1"/>
</dbReference>
<comment type="caution">
    <text evidence="10">The sequence shown here is derived from an EMBL/GenBank/DDBJ whole genome shotgun (WGS) entry which is preliminary data.</text>
</comment>
<evidence type="ECO:0000256" key="2">
    <source>
        <dbReference type="ARBA" id="ARBA00010581"/>
    </source>
</evidence>
<feature type="transmembrane region" description="Helical" evidence="8">
    <location>
        <begin position="121"/>
        <end position="149"/>
    </location>
</feature>
<keyword evidence="3" id="KW-1003">Cell membrane</keyword>
<accession>A0A2A9HFB4</accession>
<dbReference type="PANTHER" id="PTHR11403:SF2">
    <property type="entry name" value="CYTOCHROME BO(3) UBIQUINOL OXIDASE SUBUNIT 3"/>
    <property type="match status" value="1"/>
</dbReference>
<dbReference type="GO" id="GO:0005886">
    <property type="term" value="C:plasma membrane"/>
    <property type="evidence" value="ECO:0007669"/>
    <property type="project" value="UniProtKB-SubCell"/>
</dbReference>
<feature type="transmembrane region" description="Helical" evidence="8">
    <location>
        <begin position="58"/>
        <end position="77"/>
    </location>
</feature>
<dbReference type="Proteomes" id="UP000223071">
    <property type="component" value="Unassembled WGS sequence"/>
</dbReference>
<evidence type="ECO:0000256" key="8">
    <source>
        <dbReference type="SAM" id="Phobius"/>
    </source>
</evidence>
<evidence type="ECO:0000313" key="10">
    <source>
        <dbReference type="EMBL" id="PFG73676.1"/>
    </source>
</evidence>
<dbReference type="SUPFAM" id="SSF81452">
    <property type="entry name" value="Cytochrome c oxidase subunit III-like"/>
    <property type="match status" value="1"/>
</dbReference>
<comment type="similarity">
    <text evidence="2 7">Belongs to the cytochrome c oxidase subunit 3 family.</text>
</comment>
<sequence>MALATAHQPAAHAPAHNHLAIKRAGLWLFFFSETILFGLLLSARFYLEGIHREELNQLLGLAITVILLISSVTAYTAETAIEHDNKKVASWYLFFTILLGLIFAGGVAYEWSIAHFHRDEAFGSVFFAMTGIHATHVVTGVIMLILVWLQALRGRYSSKNPWAVSAVVMYWHFVDVVWVFYYPALYLTK</sequence>
<evidence type="ECO:0000259" key="9">
    <source>
        <dbReference type="PROSITE" id="PS50253"/>
    </source>
</evidence>
<keyword evidence="6 8" id="KW-0472">Membrane</keyword>
<dbReference type="GO" id="GO:0019646">
    <property type="term" value="P:aerobic electron transport chain"/>
    <property type="evidence" value="ECO:0007669"/>
    <property type="project" value="InterPro"/>
</dbReference>
<feature type="domain" description="Heme-copper oxidase subunit III family profile" evidence="9">
    <location>
        <begin position="23"/>
        <end position="189"/>
    </location>
</feature>
<evidence type="ECO:0000256" key="5">
    <source>
        <dbReference type="ARBA" id="ARBA00022989"/>
    </source>
</evidence>
<dbReference type="GO" id="GO:0004129">
    <property type="term" value="F:cytochrome-c oxidase activity"/>
    <property type="evidence" value="ECO:0007669"/>
    <property type="project" value="InterPro"/>
</dbReference>
<dbReference type="PANTHER" id="PTHR11403">
    <property type="entry name" value="CYTOCHROME C OXIDASE SUBUNIT III"/>
    <property type="match status" value="1"/>
</dbReference>
<organism evidence="10 11">
    <name type="scientific">Tepidiforma thermophila (strain KCTC 52669 / CGMCC 1.13589 / G233)</name>
    <dbReference type="NCBI Taxonomy" id="2761530"/>
    <lineage>
        <taxon>Bacteria</taxon>
        <taxon>Bacillati</taxon>
        <taxon>Chloroflexota</taxon>
        <taxon>Tepidiformia</taxon>
        <taxon>Tepidiformales</taxon>
        <taxon>Tepidiformaceae</taxon>
        <taxon>Tepidiforma</taxon>
    </lineage>
</organism>
<evidence type="ECO:0000256" key="3">
    <source>
        <dbReference type="ARBA" id="ARBA00022475"/>
    </source>
</evidence>
<keyword evidence="5 8" id="KW-1133">Transmembrane helix</keyword>
<name>A0A2A9HFB4_TEPT2</name>
<dbReference type="Pfam" id="PF00510">
    <property type="entry name" value="COX3"/>
    <property type="match status" value="1"/>
</dbReference>
<keyword evidence="11" id="KW-1185">Reference proteome</keyword>
<keyword evidence="4 7" id="KW-0812">Transmembrane</keyword>
<dbReference type="AlphaFoldDB" id="A0A2A9HFB4"/>
<dbReference type="InterPro" id="IPR024791">
    <property type="entry name" value="Cyt_c/ubiquinol_Oxase_su3"/>
</dbReference>
<protein>
    <submittedName>
        <fullName evidence="10">Cytochrome c oxidase subunit 3</fullName>
    </submittedName>
</protein>
<feature type="transmembrane region" description="Helical" evidence="8">
    <location>
        <begin position="26"/>
        <end position="46"/>
    </location>
</feature>
<dbReference type="CDD" id="cd00386">
    <property type="entry name" value="Heme_Cu_Oxidase_III_like"/>
    <property type="match status" value="1"/>
</dbReference>
<dbReference type="InterPro" id="IPR000298">
    <property type="entry name" value="Cyt_c_oxidase-like_su3"/>
</dbReference>
<evidence type="ECO:0000256" key="1">
    <source>
        <dbReference type="ARBA" id="ARBA00004651"/>
    </source>
</evidence>
<evidence type="ECO:0000256" key="7">
    <source>
        <dbReference type="RuleBase" id="RU003376"/>
    </source>
</evidence>
<dbReference type="PROSITE" id="PS50253">
    <property type="entry name" value="COX3"/>
    <property type="match status" value="1"/>
</dbReference>
<comment type="subcellular location">
    <subcellularLocation>
        <location evidence="1 7">Cell membrane</location>
        <topology evidence="1 7">Multi-pass membrane protein</topology>
    </subcellularLocation>
</comment>
<dbReference type="RefSeq" id="WP_098503120.1">
    <property type="nucleotide sequence ID" value="NZ_PDJQ01000001.1"/>
</dbReference>
<dbReference type="InterPro" id="IPR013833">
    <property type="entry name" value="Cyt_c_oxidase_su3_a-hlx"/>
</dbReference>
<reference evidence="10 11" key="1">
    <citation type="submission" date="2017-09" db="EMBL/GenBank/DDBJ databases">
        <title>Sequencing the genomes of two abundant thermophiles in Great Basin hot springs: Thermocrinis jamiesonii and novel Chloroflexi Thermoflexus hugenholtzii.</title>
        <authorList>
            <person name="Hedlund B."/>
        </authorList>
    </citation>
    <scope>NUCLEOTIDE SEQUENCE [LARGE SCALE GENOMIC DNA]</scope>
    <source>
        <strain evidence="10 11">G233</strain>
    </source>
</reference>